<comment type="caution">
    <text evidence="2">The sequence shown here is derived from an EMBL/GenBank/DDBJ whole genome shotgun (WGS) entry which is preliminary data.</text>
</comment>
<reference evidence="2 3" key="1">
    <citation type="journal article" date="2016" name="Nat. Commun.">
        <title>Thousands of microbial genomes shed light on interconnected biogeochemical processes in an aquifer system.</title>
        <authorList>
            <person name="Anantharaman K."/>
            <person name="Brown C.T."/>
            <person name="Hug L.A."/>
            <person name="Sharon I."/>
            <person name="Castelle C.J."/>
            <person name="Probst A.J."/>
            <person name="Thomas B.C."/>
            <person name="Singh A."/>
            <person name="Wilkins M.J."/>
            <person name="Karaoz U."/>
            <person name="Brodie E.L."/>
            <person name="Williams K.H."/>
            <person name="Hubbard S.S."/>
            <person name="Banfield J.F."/>
        </authorList>
    </citation>
    <scope>NUCLEOTIDE SEQUENCE [LARGE SCALE GENOMIC DNA]</scope>
</reference>
<feature type="transmembrane region" description="Helical" evidence="1">
    <location>
        <begin position="73"/>
        <end position="91"/>
    </location>
</feature>
<dbReference type="EMBL" id="MFFB01000007">
    <property type="protein sequence ID" value="OGE94854.1"/>
    <property type="molecule type" value="Genomic_DNA"/>
</dbReference>
<dbReference type="STRING" id="1817841.A3B10_03630"/>
<keyword evidence="1" id="KW-0472">Membrane</keyword>
<evidence type="ECO:0000256" key="1">
    <source>
        <dbReference type="SAM" id="Phobius"/>
    </source>
</evidence>
<dbReference type="Proteomes" id="UP000177281">
    <property type="component" value="Unassembled WGS sequence"/>
</dbReference>
<feature type="transmembrane region" description="Helical" evidence="1">
    <location>
        <begin position="50"/>
        <end position="67"/>
    </location>
</feature>
<sequence length="98" mass="11088">MKGDLPMPKETFLEIVSRPFMAFYALILIGFLMITAPVNKESLMTPWERASFALILWGIPIAPAFVFRPMAGLAALVLEVAVLNAITWWSLKYRLRFG</sequence>
<evidence type="ECO:0000313" key="2">
    <source>
        <dbReference type="EMBL" id="OGE94854.1"/>
    </source>
</evidence>
<keyword evidence="1" id="KW-0812">Transmembrane</keyword>
<organism evidence="2 3">
    <name type="scientific">Candidatus Doudnabacteria bacterium RIFCSPLOWO2_01_FULL_44_21</name>
    <dbReference type="NCBI Taxonomy" id="1817841"/>
    <lineage>
        <taxon>Bacteria</taxon>
        <taxon>Candidatus Doudnaibacteriota</taxon>
    </lineage>
</organism>
<proteinExistence type="predicted"/>
<feature type="transmembrane region" description="Helical" evidence="1">
    <location>
        <begin position="20"/>
        <end position="38"/>
    </location>
</feature>
<keyword evidence="1" id="KW-1133">Transmembrane helix</keyword>
<accession>A0A1F5PYC6</accession>
<name>A0A1F5PYC6_9BACT</name>
<gene>
    <name evidence="2" type="ORF">A3B10_03630</name>
</gene>
<evidence type="ECO:0000313" key="3">
    <source>
        <dbReference type="Proteomes" id="UP000177281"/>
    </source>
</evidence>
<dbReference type="AlphaFoldDB" id="A0A1F5PYC6"/>
<protein>
    <submittedName>
        <fullName evidence="2">Uncharacterized protein</fullName>
    </submittedName>
</protein>